<evidence type="ECO:0000256" key="1">
    <source>
        <dbReference type="ARBA" id="ARBA00004613"/>
    </source>
</evidence>
<keyword evidence="3" id="KW-0964">Secreted</keyword>
<feature type="domain" description="Lipase" evidence="6">
    <location>
        <begin position="63"/>
        <end position="336"/>
    </location>
</feature>
<dbReference type="InterPro" id="IPR013818">
    <property type="entry name" value="Lipase"/>
</dbReference>
<dbReference type="Pfam" id="PF00151">
    <property type="entry name" value="Lipase"/>
    <property type="match status" value="1"/>
</dbReference>
<evidence type="ECO:0000256" key="3">
    <source>
        <dbReference type="ARBA" id="ARBA00022525"/>
    </source>
</evidence>
<keyword evidence="8" id="KW-1185">Reference proteome</keyword>
<dbReference type="PANTHER" id="PTHR11610:SF190">
    <property type="entry name" value="VITELLOGENIN-3-LIKE PROTEIN"/>
    <property type="match status" value="1"/>
</dbReference>
<sequence>MNVFICLLVLIPFAFTGPAKPGRVYFPEEDDPDFKRFIYVENDDGKLELVDLRKSEIRPRVVVSDVSFDLYTQKNKDDPYIITNSNVGQLVSSEFDPNKISMFVVHGWNNNRDSKVNRFIRQAALENHDINVFVVDWSGPASALYWTAKSNVVPVGEIVGNFVNQIQDVYGLTGSSFVLVGHSLGAHVVGNAGAVVKNKIGLIIGLDPAGPLFTVSNTGNRLDSSDANFVQIIHTNGALLGFGSSIGDADYYPNGGMGQPGCGLDLAGTCAHGRAYEYYAESLTRGPVFQAVLCSDYNNFQKGSCAGNKQSPMGQLKCDVKALGDFFLETNAEAPYGKS</sequence>
<comment type="similarity">
    <text evidence="2 4">Belongs to the AB hydrolase superfamily. Lipase family.</text>
</comment>
<dbReference type="OrthoDB" id="199913at2759"/>
<dbReference type="InterPro" id="IPR002334">
    <property type="entry name" value="Allerg_PlipaseA1"/>
</dbReference>
<comment type="caution">
    <text evidence="7">The sequence shown here is derived from an EMBL/GenBank/DDBJ whole genome shotgun (WGS) entry which is preliminary data.</text>
</comment>
<keyword evidence="5" id="KW-0732">Signal</keyword>
<reference evidence="7 8" key="1">
    <citation type="submission" date="2017-03" db="EMBL/GenBank/DDBJ databases">
        <title>Genome of the blue death feigning beetle - Asbolus verrucosus.</title>
        <authorList>
            <person name="Rider S.D."/>
        </authorList>
    </citation>
    <scope>NUCLEOTIDE SEQUENCE [LARGE SCALE GENOMIC DNA]</scope>
    <source>
        <strain evidence="7">Butters</strain>
        <tissue evidence="7">Head and leg muscle</tissue>
    </source>
</reference>
<dbReference type="PANTHER" id="PTHR11610">
    <property type="entry name" value="LIPASE"/>
    <property type="match status" value="1"/>
</dbReference>
<dbReference type="SUPFAM" id="SSF53474">
    <property type="entry name" value="alpha/beta-Hydrolases"/>
    <property type="match status" value="1"/>
</dbReference>
<dbReference type="GO" id="GO:0016042">
    <property type="term" value="P:lipid catabolic process"/>
    <property type="evidence" value="ECO:0007669"/>
    <property type="project" value="TreeGrafter"/>
</dbReference>
<dbReference type="GO" id="GO:0016298">
    <property type="term" value="F:lipase activity"/>
    <property type="evidence" value="ECO:0007669"/>
    <property type="project" value="InterPro"/>
</dbReference>
<dbReference type="PRINTS" id="PR00825">
    <property type="entry name" value="DOLALLERGEN"/>
</dbReference>
<dbReference type="Gene3D" id="3.40.50.1820">
    <property type="entry name" value="alpha/beta hydrolase"/>
    <property type="match status" value="1"/>
</dbReference>
<evidence type="ECO:0000256" key="4">
    <source>
        <dbReference type="RuleBase" id="RU004262"/>
    </source>
</evidence>
<dbReference type="InterPro" id="IPR029058">
    <property type="entry name" value="AB_hydrolase_fold"/>
</dbReference>
<dbReference type="CDD" id="cd00707">
    <property type="entry name" value="Pancreat_lipase_like"/>
    <property type="match status" value="1"/>
</dbReference>
<organism evidence="7 8">
    <name type="scientific">Asbolus verrucosus</name>
    <name type="common">Desert ironclad beetle</name>
    <dbReference type="NCBI Taxonomy" id="1661398"/>
    <lineage>
        <taxon>Eukaryota</taxon>
        <taxon>Metazoa</taxon>
        <taxon>Ecdysozoa</taxon>
        <taxon>Arthropoda</taxon>
        <taxon>Hexapoda</taxon>
        <taxon>Insecta</taxon>
        <taxon>Pterygota</taxon>
        <taxon>Neoptera</taxon>
        <taxon>Endopterygota</taxon>
        <taxon>Coleoptera</taxon>
        <taxon>Polyphaga</taxon>
        <taxon>Cucujiformia</taxon>
        <taxon>Tenebrionidae</taxon>
        <taxon>Pimeliinae</taxon>
        <taxon>Asbolus</taxon>
    </lineage>
</organism>
<dbReference type="Proteomes" id="UP000292052">
    <property type="component" value="Unassembled WGS sequence"/>
</dbReference>
<gene>
    <name evidence="7" type="ORF">BDFB_011111</name>
</gene>
<dbReference type="EMBL" id="QDEB01011587">
    <property type="protein sequence ID" value="RZC42032.1"/>
    <property type="molecule type" value="Genomic_DNA"/>
</dbReference>
<evidence type="ECO:0000313" key="7">
    <source>
        <dbReference type="EMBL" id="RZC42032.1"/>
    </source>
</evidence>
<evidence type="ECO:0000313" key="8">
    <source>
        <dbReference type="Proteomes" id="UP000292052"/>
    </source>
</evidence>
<dbReference type="GO" id="GO:0005615">
    <property type="term" value="C:extracellular space"/>
    <property type="evidence" value="ECO:0007669"/>
    <property type="project" value="TreeGrafter"/>
</dbReference>
<name>A0A482WA16_ASBVE</name>
<evidence type="ECO:0000259" key="6">
    <source>
        <dbReference type="Pfam" id="PF00151"/>
    </source>
</evidence>
<feature type="chain" id="PRO_5019820032" evidence="5">
    <location>
        <begin position="22"/>
        <end position="339"/>
    </location>
</feature>
<evidence type="ECO:0000256" key="5">
    <source>
        <dbReference type="SAM" id="SignalP"/>
    </source>
</evidence>
<feature type="signal peptide" evidence="5">
    <location>
        <begin position="1"/>
        <end position="21"/>
    </location>
</feature>
<accession>A0A482WA16</accession>
<dbReference type="InterPro" id="IPR033906">
    <property type="entry name" value="Lipase_N"/>
</dbReference>
<dbReference type="PRINTS" id="PR00821">
    <property type="entry name" value="TAGLIPASE"/>
</dbReference>
<protein>
    <submittedName>
        <fullName evidence="7">Phospholipase A1</fullName>
    </submittedName>
</protein>
<dbReference type="AlphaFoldDB" id="A0A482WA16"/>
<dbReference type="InterPro" id="IPR000734">
    <property type="entry name" value="TAG_lipase"/>
</dbReference>
<comment type="subcellular location">
    <subcellularLocation>
        <location evidence="1">Secreted</location>
    </subcellularLocation>
</comment>
<evidence type="ECO:0000256" key="2">
    <source>
        <dbReference type="ARBA" id="ARBA00010701"/>
    </source>
</evidence>
<proteinExistence type="inferred from homology"/>
<dbReference type="STRING" id="1661398.A0A482WA16"/>